<dbReference type="InterPro" id="IPR035105">
    <property type="entry name" value="Deoxycytidylate_deaminase_dom"/>
</dbReference>
<dbReference type="Pfam" id="PF00383">
    <property type="entry name" value="dCMP_cyt_deam_1"/>
    <property type="match status" value="1"/>
</dbReference>
<dbReference type="EC" id="3.5.4.12" evidence="7"/>
<dbReference type="InterPro" id="IPR027417">
    <property type="entry name" value="P-loop_NTPase"/>
</dbReference>
<name>A0ABR4BMN8_9LECA</name>
<comment type="caution">
    <text evidence="10">The sequence shown here is derived from an EMBL/GenBank/DDBJ whole genome shotgun (WGS) entry which is preliminary data.</text>
</comment>
<evidence type="ECO:0000256" key="2">
    <source>
        <dbReference type="ARBA" id="ARBA00006576"/>
    </source>
</evidence>
<evidence type="ECO:0000256" key="1">
    <source>
        <dbReference type="ARBA" id="ARBA00001947"/>
    </source>
</evidence>
<dbReference type="PROSITE" id="PS00903">
    <property type="entry name" value="CYT_DCMP_DEAMINASES_1"/>
    <property type="match status" value="1"/>
</dbReference>
<evidence type="ECO:0000256" key="7">
    <source>
        <dbReference type="ARBA" id="ARBA00038938"/>
    </source>
</evidence>
<evidence type="ECO:0000256" key="8">
    <source>
        <dbReference type="ARBA" id="ARBA00041763"/>
    </source>
</evidence>
<dbReference type="CDD" id="cd01286">
    <property type="entry name" value="deoxycytidylate_deaminase"/>
    <property type="match status" value="1"/>
</dbReference>
<comment type="cofactor">
    <cofactor evidence="1">
        <name>Zn(2+)</name>
        <dbReference type="ChEBI" id="CHEBI:29105"/>
    </cofactor>
</comment>
<protein>
    <recommendedName>
        <fullName evidence="8">dCMP deaminase</fullName>
        <ecNumber evidence="7">3.5.4.12</ecNumber>
    </recommendedName>
    <alternativeName>
        <fullName evidence="8">dCMP deaminase</fullName>
    </alternativeName>
</protein>
<dbReference type="Gene3D" id="3.40.140.10">
    <property type="entry name" value="Cytidine Deaminase, domain 2"/>
    <property type="match status" value="1"/>
</dbReference>
<dbReference type="SUPFAM" id="SSF52540">
    <property type="entry name" value="P-loop containing nucleoside triphosphate hydrolases"/>
    <property type="match status" value="1"/>
</dbReference>
<dbReference type="SUPFAM" id="SSF53927">
    <property type="entry name" value="Cytidine deaminase-like"/>
    <property type="match status" value="1"/>
</dbReference>
<accession>A0ABR4BMN8</accession>
<reference evidence="10 11" key="1">
    <citation type="submission" date="2024-09" db="EMBL/GenBank/DDBJ databases">
        <title>Rethinking Asexuality: The Enigmatic Case of Functional Sexual Genes in Lepraria (Stereocaulaceae).</title>
        <authorList>
            <person name="Doellman M."/>
            <person name="Sun Y."/>
            <person name="Barcenas-Pena A."/>
            <person name="Lumbsch H.T."/>
            <person name="Grewe F."/>
        </authorList>
    </citation>
    <scope>NUCLEOTIDE SEQUENCE [LARGE SCALE GENOMIC DNA]</scope>
    <source>
        <strain evidence="10 11">Grewe 0041</strain>
    </source>
</reference>
<dbReference type="PANTHER" id="PTHR11086">
    <property type="entry name" value="DEOXYCYTIDYLATE DEAMINASE-RELATED"/>
    <property type="match status" value="1"/>
</dbReference>
<sequence length="334" mass="37404">MLIGLCGGICAGKNSVADYLVDNHDFSRLHLSQEVSPLGNPYMNELNGVAAFRERSFSNVDALLEFVTKHWKQRWITTDIWNEQVLESLLRRPSFILVSVDAPVSLRWQRFPGTRYNQIPPNLEEFVLRSDDHLYHQQKGLACLIDCAEVRLINQTSSLSTLHSALAQLNLANEERLRPNWDQYFMQLASLAAQRSNCMKRRVGCVLVREKRVVSTGYNGTPRNLRNCNEGGCPRCNAGQKTGVGLSTCLCIHAEENALLEAGRERIREGSILYCDTFPCLTCSVKITQVGISEVVYSQGYSIDQAAADVFEEGGVKLRQFSPPRKGLVHLAGK</sequence>
<keyword evidence="5" id="KW-0378">Hydrolase</keyword>
<evidence type="ECO:0000259" key="9">
    <source>
        <dbReference type="PROSITE" id="PS51747"/>
    </source>
</evidence>
<dbReference type="InterPro" id="IPR002125">
    <property type="entry name" value="CMP_dCMP_dom"/>
</dbReference>
<dbReference type="Gene3D" id="3.40.50.300">
    <property type="entry name" value="P-loop containing nucleotide triphosphate hydrolases"/>
    <property type="match status" value="1"/>
</dbReference>
<dbReference type="PROSITE" id="PS51747">
    <property type="entry name" value="CYT_DCMP_DEAMINASES_2"/>
    <property type="match status" value="1"/>
</dbReference>
<dbReference type="Proteomes" id="UP001590951">
    <property type="component" value="Unassembled WGS sequence"/>
</dbReference>
<keyword evidence="4" id="KW-0545">Nucleotide biosynthesis</keyword>
<evidence type="ECO:0000313" key="10">
    <source>
        <dbReference type="EMBL" id="KAL2059054.1"/>
    </source>
</evidence>
<dbReference type="InterPro" id="IPR016193">
    <property type="entry name" value="Cytidine_deaminase-like"/>
</dbReference>
<dbReference type="EMBL" id="JBHFEH010000001">
    <property type="protein sequence ID" value="KAL2059054.1"/>
    <property type="molecule type" value="Genomic_DNA"/>
</dbReference>
<proteinExistence type="inferred from homology"/>
<keyword evidence="6" id="KW-0862">Zinc</keyword>
<feature type="domain" description="CMP/dCMP-type deaminase" evidence="9">
    <location>
        <begin position="180"/>
        <end position="318"/>
    </location>
</feature>
<keyword evidence="11" id="KW-1185">Reference proteome</keyword>
<dbReference type="PANTHER" id="PTHR11086:SF18">
    <property type="entry name" value="DEOXYCYTIDYLATE DEAMINASE"/>
    <property type="match status" value="1"/>
</dbReference>
<dbReference type="InterPro" id="IPR016192">
    <property type="entry name" value="APOBEC/CMP_deaminase_Zn-bd"/>
</dbReference>
<comment type="similarity">
    <text evidence="2">Belongs to the cytidine and deoxycytidylate deaminase family.</text>
</comment>
<evidence type="ECO:0000256" key="6">
    <source>
        <dbReference type="ARBA" id="ARBA00022833"/>
    </source>
</evidence>
<gene>
    <name evidence="10" type="ORF">ABVK25_000346</name>
</gene>
<dbReference type="InterPro" id="IPR015517">
    <property type="entry name" value="dCMP_deaminase-rel"/>
</dbReference>
<evidence type="ECO:0000256" key="5">
    <source>
        <dbReference type="ARBA" id="ARBA00022801"/>
    </source>
</evidence>
<organism evidence="10 11">
    <name type="scientific">Lepraria finkii</name>
    <dbReference type="NCBI Taxonomy" id="1340010"/>
    <lineage>
        <taxon>Eukaryota</taxon>
        <taxon>Fungi</taxon>
        <taxon>Dikarya</taxon>
        <taxon>Ascomycota</taxon>
        <taxon>Pezizomycotina</taxon>
        <taxon>Lecanoromycetes</taxon>
        <taxon>OSLEUM clade</taxon>
        <taxon>Lecanoromycetidae</taxon>
        <taxon>Lecanorales</taxon>
        <taxon>Lecanorineae</taxon>
        <taxon>Stereocaulaceae</taxon>
        <taxon>Lepraria</taxon>
    </lineage>
</organism>
<keyword evidence="3" id="KW-0479">Metal-binding</keyword>
<evidence type="ECO:0000313" key="11">
    <source>
        <dbReference type="Proteomes" id="UP001590951"/>
    </source>
</evidence>
<evidence type="ECO:0000256" key="4">
    <source>
        <dbReference type="ARBA" id="ARBA00022727"/>
    </source>
</evidence>
<evidence type="ECO:0000256" key="3">
    <source>
        <dbReference type="ARBA" id="ARBA00022723"/>
    </source>
</evidence>